<dbReference type="InterPro" id="IPR016181">
    <property type="entry name" value="Acyl_CoA_acyltransferase"/>
</dbReference>
<dbReference type="InterPro" id="IPR053144">
    <property type="entry name" value="Acetyltransferase_Butenolide"/>
</dbReference>
<name>A0A1E8FIH7_9ALTE</name>
<dbReference type="CDD" id="cd04301">
    <property type="entry name" value="NAT_SF"/>
    <property type="match status" value="1"/>
</dbReference>
<reference evidence="2 3" key="1">
    <citation type="submission" date="2016-09" db="EMBL/GenBank/DDBJ databases">
        <title>Alteromonas lipolytica, a new species isolated from sea water.</title>
        <authorList>
            <person name="Wu Y.-H."/>
            <person name="Cheng H."/>
            <person name="Xu X.-W."/>
        </authorList>
    </citation>
    <scope>NUCLEOTIDE SEQUENCE [LARGE SCALE GENOMIC DNA]</scope>
    <source>
        <strain evidence="2 3">JW12</strain>
    </source>
</reference>
<proteinExistence type="predicted"/>
<sequence length="139" mass="14975">MSDIEFTFREVPPAAADFAALRKQVGWKSPELPILQLSIESSLFWVTVYAGNQLIGTGRVVGDGAMYFYIQDVIVLPAVQGGGLGLQIMQRIQAYLAQACQPGTTVALLAAQGKEPFYAKLGFTARDGQSLGLGMCKFI</sequence>
<keyword evidence="3" id="KW-1185">Reference proteome</keyword>
<dbReference type="GO" id="GO:0016747">
    <property type="term" value="F:acyltransferase activity, transferring groups other than amino-acyl groups"/>
    <property type="evidence" value="ECO:0007669"/>
    <property type="project" value="InterPro"/>
</dbReference>
<dbReference type="SUPFAM" id="SSF55729">
    <property type="entry name" value="Acyl-CoA N-acyltransferases (Nat)"/>
    <property type="match status" value="1"/>
</dbReference>
<evidence type="ECO:0000313" key="3">
    <source>
        <dbReference type="Proteomes" id="UP000176037"/>
    </source>
</evidence>
<dbReference type="OrthoDB" id="9775804at2"/>
<dbReference type="EMBL" id="MJIC01000006">
    <property type="protein sequence ID" value="OFI35735.1"/>
    <property type="molecule type" value="Genomic_DNA"/>
</dbReference>
<gene>
    <name evidence="2" type="ORF">BFC17_10635</name>
</gene>
<dbReference type="STRING" id="1856405.BFC17_10635"/>
<dbReference type="Proteomes" id="UP000176037">
    <property type="component" value="Unassembled WGS sequence"/>
</dbReference>
<dbReference type="Gene3D" id="3.40.630.30">
    <property type="match status" value="1"/>
</dbReference>
<evidence type="ECO:0000313" key="2">
    <source>
        <dbReference type="EMBL" id="OFI35735.1"/>
    </source>
</evidence>
<keyword evidence="2" id="KW-0808">Transferase</keyword>
<dbReference type="InterPro" id="IPR000182">
    <property type="entry name" value="GNAT_dom"/>
</dbReference>
<dbReference type="AlphaFoldDB" id="A0A1E8FIH7"/>
<dbReference type="PANTHER" id="PTHR43233:SF1">
    <property type="entry name" value="FAMILY N-ACETYLTRANSFERASE, PUTATIVE (AFU_ORTHOLOGUE AFUA_6G03350)-RELATED"/>
    <property type="match status" value="1"/>
</dbReference>
<organism evidence="2 3">
    <name type="scientific">Alteromonas lipolytica</name>
    <dbReference type="NCBI Taxonomy" id="1856405"/>
    <lineage>
        <taxon>Bacteria</taxon>
        <taxon>Pseudomonadati</taxon>
        <taxon>Pseudomonadota</taxon>
        <taxon>Gammaproteobacteria</taxon>
        <taxon>Alteromonadales</taxon>
        <taxon>Alteromonadaceae</taxon>
        <taxon>Alteromonas/Salinimonas group</taxon>
        <taxon>Alteromonas</taxon>
    </lineage>
</organism>
<evidence type="ECO:0000259" key="1">
    <source>
        <dbReference type="PROSITE" id="PS51186"/>
    </source>
</evidence>
<dbReference type="PANTHER" id="PTHR43233">
    <property type="entry name" value="FAMILY N-ACETYLTRANSFERASE, PUTATIVE (AFU_ORTHOLOGUE AFUA_6G03350)-RELATED"/>
    <property type="match status" value="1"/>
</dbReference>
<dbReference type="RefSeq" id="WP_070174975.1">
    <property type="nucleotide sequence ID" value="NZ_BMJR01000008.1"/>
</dbReference>
<accession>A0A1E8FIH7</accession>
<comment type="caution">
    <text evidence="2">The sequence shown here is derived from an EMBL/GenBank/DDBJ whole genome shotgun (WGS) entry which is preliminary data.</text>
</comment>
<feature type="domain" description="N-acetyltransferase" evidence="1">
    <location>
        <begin position="6"/>
        <end position="139"/>
    </location>
</feature>
<dbReference type="PROSITE" id="PS51186">
    <property type="entry name" value="GNAT"/>
    <property type="match status" value="1"/>
</dbReference>
<dbReference type="Pfam" id="PF13508">
    <property type="entry name" value="Acetyltransf_7"/>
    <property type="match status" value="1"/>
</dbReference>
<protein>
    <submittedName>
        <fullName evidence="2">GNAT family N-acetyltransferase</fullName>
    </submittedName>
</protein>